<dbReference type="GO" id="GO:0006935">
    <property type="term" value="P:chemotaxis"/>
    <property type="evidence" value="ECO:0007669"/>
    <property type="project" value="InterPro"/>
</dbReference>
<reference evidence="1 2" key="1">
    <citation type="submission" date="2018-11" db="EMBL/GenBank/DDBJ databases">
        <title>Complete genome sequence of Paenibacillus baekrokdamisoli strain KCTC 33723.</title>
        <authorList>
            <person name="Kang S.W."/>
            <person name="Lee K.C."/>
            <person name="Kim K.K."/>
            <person name="Kim J.S."/>
            <person name="Kim D.S."/>
            <person name="Ko S.H."/>
            <person name="Yang S.H."/>
            <person name="Lee J.S."/>
        </authorList>
    </citation>
    <scope>NUCLEOTIDE SEQUENCE [LARGE SCALE GENOMIC DNA]</scope>
    <source>
        <strain evidence="1 2">KCTC 33723</strain>
    </source>
</reference>
<dbReference type="SMART" id="SM00260">
    <property type="entry name" value="CheW"/>
    <property type="match status" value="1"/>
</dbReference>
<name>A0A3G9JFA5_9BACL</name>
<dbReference type="SUPFAM" id="SSF50341">
    <property type="entry name" value="CheW-like"/>
    <property type="match status" value="1"/>
</dbReference>
<evidence type="ECO:0000313" key="1">
    <source>
        <dbReference type="EMBL" id="BBH24591.1"/>
    </source>
</evidence>
<dbReference type="PANTHER" id="PTHR22617">
    <property type="entry name" value="CHEMOTAXIS SENSOR HISTIDINE KINASE-RELATED"/>
    <property type="match status" value="1"/>
</dbReference>
<dbReference type="RefSeq" id="WP_125664904.1">
    <property type="nucleotide sequence ID" value="NZ_AP019308.1"/>
</dbReference>
<organism evidence="1 2">
    <name type="scientific">Paenibacillus baekrokdamisoli</name>
    <dbReference type="NCBI Taxonomy" id="1712516"/>
    <lineage>
        <taxon>Bacteria</taxon>
        <taxon>Bacillati</taxon>
        <taxon>Bacillota</taxon>
        <taxon>Bacilli</taxon>
        <taxon>Bacillales</taxon>
        <taxon>Paenibacillaceae</taxon>
        <taxon>Paenibacillus</taxon>
    </lineage>
</organism>
<dbReference type="Pfam" id="PF01584">
    <property type="entry name" value="CheW"/>
    <property type="match status" value="1"/>
</dbReference>
<dbReference type="PROSITE" id="PS50851">
    <property type="entry name" value="CHEW"/>
    <property type="match status" value="1"/>
</dbReference>
<gene>
    <name evidence="1" type="primary">cheW64H-1</name>
    <name evidence="1" type="ORF">Back11_59360</name>
</gene>
<dbReference type="InterPro" id="IPR002545">
    <property type="entry name" value="CheW-lke_dom"/>
</dbReference>
<dbReference type="Gene3D" id="2.30.30.40">
    <property type="entry name" value="SH3 Domains"/>
    <property type="match status" value="1"/>
</dbReference>
<dbReference type="InterPro" id="IPR039315">
    <property type="entry name" value="CheW"/>
</dbReference>
<accession>A0A3G9JFA5</accession>
<protein>
    <submittedName>
        <fullName evidence="1">Chemotaxis protein CheW</fullName>
    </submittedName>
</protein>
<dbReference type="EMBL" id="AP019308">
    <property type="protein sequence ID" value="BBH24591.1"/>
    <property type="molecule type" value="Genomic_DNA"/>
</dbReference>
<dbReference type="GO" id="GO:0005829">
    <property type="term" value="C:cytosol"/>
    <property type="evidence" value="ECO:0007669"/>
    <property type="project" value="TreeGrafter"/>
</dbReference>
<dbReference type="InterPro" id="IPR036061">
    <property type="entry name" value="CheW-like_dom_sf"/>
</dbReference>
<dbReference type="OrthoDB" id="9794382at2"/>
<evidence type="ECO:0000313" key="2">
    <source>
        <dbReference type="Proteomes" id="UP000275368"/>
    </source>
</evidence>
<sequence length="141" mass="15398">MDAQQFIEVGLHHERFAVPILGIQEIIRMQAIAEIPNSHSDLEGVINLRGKMVPVVSLCKTLGKPYTGHSSSTRIVIVCHGEVAVGLVVDRVYHVTTFSRIQNTPVGSDRVDQNLIAGIGHADDRLVSILTIEAVLEQRGL</sequence>
<proteinExistence type="predicted"/>
<dbReference type="KEGG" id="pbk:Back11_59360"/>
<dbReference type="GO" id="GO:0007165">
    <property type="term" value="P:signal transduction"/>
    <property type="evidence" value="ECO:0007669"/>
    <property type="project" value="InterPro"/>
</dbReference>
<dbReference type="Proteomes" id="UP000275368">
    <property type="component" value="Chromosome"/>
</dbReference>
<dbReference type="Gene3D" id="2.40.50.180">
    <property type="entry name" value="CheA-289, Domain 4"/>
    <property type="match status" value="1"/>
</dbReference>
<dbReference type="PANTHER" id="PTHR22617:SF23">
    <property type="entry name" value="CHEMOTAXIS PROTEIN CHEW"/>
    <property type="match status" value="1"/>
</dbReference>
<dbReference type="AlphaFoldDB" id="A0A3G9JFA5"/>
<keyword evidence="2" id="KW-1185">Reference proteome</keyword>